<dbReference type="InterPro" id="IPR013780">
    <property type="entry name" value="Glyco_hydro_b"/>
</dbReference>
<dbReference type="GO" id="GO:0030246">
    <property type="term" value="F:carbohydrate binding"/>
    <property type="evidence" value="ECO:0007669"/>
    <property type="project" value="InterPro"/>
</dbReference>
<dbReference type="Pfam" id="PF01055">
    <property type="entry name" value="Glyco_hydro_31_2nd"/>
    <property type="match status" value="1"/>
</dbReference>
<dbReference type="RefSeq" id="WP_226391938.1">
    <property type="nucleotide sequence ID" value="NZ_JADCKB010000003.1"/>
</dbReference>
<dbReference type="InterPro" id="IPR000322">
    <property type="entry name" value="Glyco_hydro_31_TIM"/>
</dbReference>
<dbReference type="Gene3D" id="3.20.20.80">
    <property type="entry name" value="Glycosidases"/>
    <property type="match status" value="1"/>
</dbReference>
<dbReference type="SUPFAM" id="SSF51445">
    <property type="entry name" value="(Trans)glycosidases"/>
    <property type="match status" value="1"/>
</dbReference>
<keyword evidence="6" id="KW-1185">Reference proteome</keyword>
<gene>
    <name evidence="5" type="ORF">INF28_02705</name>
</gene>
<dbReference type="Proteomes" id="UP000806542">
    <property type="component" value="Unassembled WGS sequence"/>
</dbReference>
<feature type="domain" description="Glycosyl hydrolase family 31 C-terminal" evidence="4">
    <location>
        <begin position="490"/>
        <end position="565"/>
    </location>
</feature>
<comment type="similarity">
    <text evidence="1 2">Belongs to the glycosyl hydrolase 31 family.</text>
</comment>
<dbReference type="PANTHER" id="PTHR43863:SF2">
    <property type="entry name" value="MALTASE-GLUCOAMYLASE"/>
    <property type="match status" value="1"/>
</dbReference>
<protein>
    <submittedName>
        <fullName evidence="5">Glycoside hydrolase</fullName>
    </submittedName>
</protein>
<evidence type="ECO:0000256" key="1">
    <source>
        <dbReference type="ARBA" id="ARBA00007806"/>
    </source>
</evidence>
<dbReference type="SUPFAM" id="SSF51011">
    <property type="entry name" value="Glycosyl hydrolase domain"/>
    <property type="match status" value="1"/>
</dbReference>
<dbReference type="GO" id="GO:0004553">
    <property type="term" value="F:hydrolase activity, hydrolyzing O-glycosyl compounds"/>
    <property type="evidence" value="ECO:0007669"/>
    <property type="project" value="InterPro"/>
</dbReference>
<dbReference type="Pfam" id="PF21365">
    <property type="entry name" value="Glyco_hydro_31_3rd"/>
    <property type="match status" value="1"/>
</dbReference>
<evidence type="ECO:0000259" key="4">
    <source>
        <dbReference type="Pfam" id="PF21365"/>
    </source>
</evidence>
<organism evidence="5 6">
    <name type="scientific">Ructibacterium gallinarum</name>
    <dbReference type="NCBI Taxonomy" id="2779355"/>
    <lineage>
        <taxon>Bacteria</taxon>
        <taxon>Bacillati</taxon>
        <taxon>Bacillota</taxon>
        <taxon>Clostridia</taxon>
        <taxon>Eubacteriales</taxon>
        <taxon>Oscillospiraceae</taxon>
        <taxon>Ructibacterium</taxon>
    </lineage>
</organism>
<evidence type="ECO:0000313" key="6">
    <source>
        <dbReference type="Proteomes" id="UP000806542"/>
    </source>
</evidence>
<evidence type="ECO:0000259" key="3">
    <source>
        <dbReference type="Pfam" id="PF01055"/>
    </source>
</evidence>
<dbReference type="CDD" id="cd14752">
    <property type="entry name" value="GH31_N"/>
    <property type="match status" value="1"/>
</dbReference>
<reference evidence="5" key="1">
    <citation type="submission" date="2020-10" db="EMBL/GenBank/DDBJ databases">
        <title>ChiBAC.</title>
        <authorList>
            <person name="Zenner C."/>
            <person name="Hitch T.C.A."/>
            <person name="Clavel T."/>
        </authorList>
    </citation>
    <scope>NUCLEOTIDE SEQUENCE</scope>
    <source>
        <strain evidence="5">DSM 107454</strain>
    </source>
</reference>
<keyword evidence="2 5" id="KW-0378">Hydrolase</keyword>
<evidence type="ECO:0000313" key="5">
    <source>
        <dbReference type="EMBL" id="MBE5039379.1"/>
    </source>
</evidence>
<dbReference type="InterPro" id="IPR017853">
    <property type="entry name" value="GH"/>
</dbReference>
<dbReference type="Gene3D" id="2.60.40.1180">
    <property type="entry name" value="Golgi alpha-mannosidase II"/>
    <property type="match status" value="1"/>
</dbReference>
<dbReference type="PANTHER" id="PTHR43863">
    <property type="entry name" value="HYDROLASE, PUTATIVE (AFU_ORTHOLOGUE AFUA_1G03140)-RELATED"/>
    <property type="match status" value="1"/>
</dbReference>
<dbReference type="CDD" id="cd06592">
    <property type="entry name" value="GH31_NET37"/>
    <property type="match status" value="1"/>
</dbReference>
<evidence type="ECO:0000256" key="2">
    <source>
        <dbReference type="RuleBase" id="RU361185"/>
    </source>
</evidence>
<dbReference type="EMBL" id="JADCKB010000003">
    <property type="protein sequence ID" value="MBE5039379.1"/>
    <property type="molecule type" value="Genomic_DNA"/>
</dbReference>
<sequence>MKKVTFGTPESFVPTKYCKNLLYEETDIQFDISKIEFSVTAQGCILKMPLAADEEVFGFGLQLKGFNHKKSKLCLKVNSDPVANTGDSHAPVPFFVTNKGYGIYFDTARYMEAYCGFVKKRKREDLLHSEVRTDTQQLYSKTEDSEDTVMMVKIPAAQGIDLYIFEGETIVDIVSQYNRFSGGGCDVPEWGLGVLYRAYAKSSEDDVKALVKYFENSDIPCDIIGLEPGWHSGSYSCTYEWNQENFPHYAELIAELRSKGIHVNLWEHAFVSSSSPIYKELFELSGDFEVWKGLVPDFGLDAAKQIFADYHRKQLVEIGIDGFKLDECDSSDFTVSDWSFPDCAQFPSGMDGEQYHQMFGVLYMQTILKALDGRKTLSQVRNAGALSASYPFVLYSDLYNHKDFIRGVVNAGFSGILWTPEVRDAKTKKDFIRRLQTNIFSVQCIINAWYCPEVPWKELDCEDEVRSLLKTRETLVPMLKAAFDQYRDTGKPPVRALVADYTNDKQTYQIDDAYLFCDTLLVAPLTDESDERDVYLPQGRWRDFWTKKEVEPGWIHVKTENIPVFEKI</sequence>
<feature type="domain" description="Glycoside hydrolase family 31 TIM barrel" evidence="3">
    <location>
        <begin position="187"/>
        <end position="479"/>
    </location>
</feature>
<dbReference type="GO" id="GO:0005975">
    <property type="term" value="P:carbohydrate metabolic process"/>
    <property type="evidence" value="ECO:0007669"/>
    <property type="project" value="InterPro"/>
</dbReference>
<dbReference type="InterPro" id="IPR051816">
    <property type="entry name" value="Glycosyl_Hydrolase_31"/>
</dbReference>
<proteinExistence type="inferred from homology"/>
<name>A0A9D5M4G6_9FIRM</name>
<dbReference type="SUPFAM" id="SSF74650">
    <property type="entry name" value="Galactose mutarotase-like"/>
    <property type="match status" value="1"/>
</dbReference>
<dbReference type="InterPro" id="IPR048395">
    <property type="entry name" value="Glyco_hydro_31_C"/>
</dbReference>
<dbReference type="InterPro" id="IPR011013">
    <property type="entry name" value="Gal_mutarotase_sf_dom"/>
</dbReference>
<keyword evidence="2" id="KW-0326">Glycosidase</keyword>
<accession>A0A9D5M4G6</accession>
<dbReference type="Gene3D" id="2.60.40.1760">
    <property type="entry name" value="glycosyl hydrolase (family 31)"/>
    <property type="match status" value="1"/>
</dbReference>
<comment type="caution">
    <text evidence="5">The sequence shown here is derived from an EMBL/GenBank/DDBJ whole genome shotgun (WGS) entry which is preliminary data.</text>
</comment>
<dbReference type="AlphaFoldDB" id="A0A9D5M4G6"/>